<comment type="subcellular location">
    <subcellularLocation>
        <location evidence="4">Secreted</location>
    </subcellularLocation>
    <subcellularLocation>
        <location evidence="4">Bacterial flagellum</location>
    </subcellularLocation>
</comment>
<gene>
    <name evidence="7" type="ORF">WG929_15330</name>
</gene>
<dbReference type="PANTHER" id="PTHR42792">
    <property type="entry name" value="FLAGELLIN"/>
    <property type="match status" value="1"/>
</dbReference>
<evidence type="ECO:0000256" key="1">
    <source>
        <dbReference type="ARBA" id="ARBA00005709"/>
    </source>
</evidence>
<dbReference type="Gene3D" id="2.170.280.10">
    <property type="entry name" value="f41 fragment of flagellin, middle domain"/>
    <property type="match status" value="1"/>
</dbReference>
<organism evidence="7 8">
    <name type="scientific">Oceanobacter antarcticus</name>
    <dbReference type="NCBI Taxonomy" id="3133425"/>
    <lineage>
        <taxon>Bacteria</taxon>
        <taxon>Pseudomonadati</taxon>
        <taxon>Pseudomonadota</taxon>
        <taxon>Gammaproteobacteria</taxon>
        <taxon>Oceanospirillales</taxon>
        <taxon>Oceanospirillaceae</taxon>
        <taxon>Oceanobacter</taxon>
    </lineage>
</organism>
<evidence type="ECO:0000256" key="4">
    <source>
        <dbReference type="RuleBase" id="RU362073"/>
    </source>
</evidence>
<keyword evidence="7" id="KW-0282">Flagellum</keyword>
<feature type="domain" description="Flagellin C-terminal" evidence="6">
    <location>
        <begin position="1275"/>
        <end position="1360"/>
    </location>
</feature>
<sequence>MPQIINTNIASLNAQRNLDKSQSANQQALERLSSGLRINSAKDDAAGLAISTRFTSQIKGLGVAVRNAGDGIALAQTAEGALGSVNENLQRIRELAVQSANSTNSDVDREALQAEVDQLVAEITRTSEETDFNGRKLLDGSFSATFQIGANAGQTVDVSIAELTADKLGVGQANGVSALGNENGLRSGDLIINGTAIDPSRSGDDTSSVSGREASAIAKVAAINAKSDETGVTAEVNTNVASGSEMVAGQASGTMTLNGVDISLATGGLDTSADRDSVISSINAKSDQTGVVATDGGDGGGVTLEAKDGRNITVDLGTSGNLTEAATGLSSGTSYGGFTLISQDGSDIEVEGGQGTGTGDIRNSGLTAGTYSGRAAAITSTVTTSSISSAESAATFTTADMSIAAGTAVNATNNTFELNVNNSGFQTLTLDSSYDPSANGGTGSVGTYDNAEDLALHINNAIANDANFQDADGNALVAASANDDGSLTFTTTEVGADANVVARSGSANMDIATATSETSGTDGGNYAQSKMDFIFDGVNSIAGGNTVRLGLTGSGTGSVAAAAGTDLTLSAGTYTTAQSFADELNSQIAGNASLAGKVEAAVSEDGKSVLLNAVLADTGTNSITAIDVDAASTTVTTLVNENVEHLANGDAVITDVAAFNTATAGAADTIGVNVDGAGLQDLDLSTATGGIAAITDADTLAAAINEVAANSLSGAGITATVTGGQVVISSNSGGSVEIGAAATPAETVGGAAAAISDTTQADVVVTAEAGTATTGSFNVDADGNFLSGDPDGAGTDYDASAAPLVVSAGENDTFSVAIDGAAAQDVTIAAGSYNSLSELATAIDSGYADAASTIEVADLSGTVASDYDFATGGATDDLAIAISLDGGAAQTITINSDHEGADVAESQANLLTDLQSQLDTAFGTGKVLAEINNDKLEISRVGGQDAGSVALTIADTGVGDAGAITTTASGTTVPAMTVGVSADNSSLVFTSGSTGASSEVDVTNGTFAIEGGFVSGSEVTQAVTPNAMENGDLVINGTSIQGANARDDTASDTVALTSDAAAGGIAVAAAINKSSAETGVTAEVNATTMNGGGDTSLLDKAAAGSTGTVIINNVETTAINLTGDEGRDRQTAIDAINSVSGQTGVMAEDNGESITLTAADGRNISVAIDNKASTNAAAGFDSSNFGNAIGLSADEAGVGEADLSGTSSTYANTAGTTYSTVTLTSASAIEVSNGENGADELSALGLQAGTYGGGEDGQYLKDIDISTFEGAQSAIKSVDNAIEQVASQRADLGAIQNRLESTVSNLQVTSENLNAANSRIQDADFAAETAEMSRTQVLQQAGISVLAQANAAGQQVLSLLG</sequence>
<dbReference type="Gene3D" id="2.30.220.10">
    <property type="entry name" value="f41 fragment of flagellin, C-terminal domain"/>
    <property type="match status" value="1"/>
</dbReference>
<name>A0ABW8NLN5_9GAMM</name>
<accession>A0ABW8NLN5</accession>
<dbReference type="PRINTS" id="PR00207">
    <property type="entry name" value="FLAGELLIN"/>
</dbReference>
<feature type="domain" description="Flagellin N-terminal" evidence="5">
    <location>
        <begin position="5"/>
        <end position="142"/>
    </location>
</feature>
<evidence type="ECO:0000256" key="2">
    <source>
        <dbReference type="ARBA" id="ARBA00022525"/>
    </source>
</evidence>
<evidence type="ECO:0000256" key="3">
    <source>
        <dbReference type="ARBA" id="ARBA00023143"/>
    </source>
</evidence>
<comment type="caution">
    <text evidence="7">The sequence shown here is derived from an EMBL/GenBank/DDBJ whole genome shotgun (WGS) entry which is preliminary data.</text>
</comment>
<protein>
    <recommendedName>
        <fullName evidence="4">Flagellin</fullName>
    </recommendedName>
</protein>
<evidence type="ECO:0000259" key="5">
    <source>
        <dbReference type="Pfam" id="PF00669"/>
    </source>
</evidence>
<proteinExistence type="inferred from homology"/>
<dbReference type="SUPFAM" id="SSF64518">
    <property type="entry name" value="Phase 1 flagellin"/>
    <property type="match status" value="2"/>
</dbReference>
<dbReference type="Gene3D" id="3.30.70.2120">
    <property type="match status" value="1"/>
</dbReference>
<dbReference type="InterPro" id="IPR001029">
    <property type="entry name" value="Flagellin_N"/>
</dbReference>
<comment type="function">
    <text evidence="4">Flagellin is the subunit protein which polymerizes to form the filaments of bacterial flagella.</text>
</comment>
<keyword evidence="7" id="KW-0966">Cell projection</keyword>
<keyword evidence="2 4" id="KW-0964">Secreted</keyword>
<reference evidence="7 8" key="1">
    <citation type="submission" date="2024-03" db="EMBL/GenBank/DDBJ databases">
        <title>High-quality draft genome sequence of Oceanobacter sp. wDCs-4.</title>
        <authorList>
            <person name="Dong C."/>
        </authorList>
    </citation>
    <scope>NUCLEOTIDE SEQUENCE [LARGE SCALE GENOMIC DNA]</scope>
    <source>
        <strain evidence="8">wDCs-4</strain>
    </source>
</reference>
<dbReference type="Proteomes" id="UP001620597">
    <property type="component" value="Unassembled WGS sequence"/>
</dbReference>
<dbReference type="RefSeq" id="WP_416206786.1">
    <property type="nucleotide sequence ID" value="NZ_JBBKTX010000020.1"/>
</dbReference>
<evidence type="ECO:0000259" key="6">
    <source>
        <dbReference type="Pfam" id="PF00700"/>
    </source>
</evidence>
<dbReference type="Pfam" id="PF00700">
    <property type="entry name" value="Flagellin_C"/>
    <property type="match status" value="1"/>
</dbReference>
<evidence type="ECO:0000313" key="7">
    <source>
        <dbReference type="EMBL" id="MFK4753787.1"/>
    </source>
</evidence>
<keyword evidence="3 4" id="KW-0975">Bacterial flagellum</keyword>
<dbReference type="InterPro" id="IPR046358">
    <property type="entry name" value="Flagellin_C"/>
</dbReference>
<dbReference type="Gene3D" id="1.20.120.340">
    <property type="entry name" value="Flagellar protein FliS"/>
    <property type="match status" value="1"/>
</dbReference>
<keyword evidence="8" id="KW-1185">Reference proteome</keyword>
<evidence type="ECO:0000313" key="8">
    <source>
        <dbReference type="Proteomes" id="UP001620597"/>
    </source>
</evidence>
<comment type="similarity">
    <text evidence="1 4">Belongs to the bacterial flagellin family.</text>
</comment>
<dbReference type="InterPro" id="IPR001492">
    <property type="entry name" value="Flagellin"/>
</dbReference>
<dbReference type="EMBL" id="JBBKTX010000020">
    <property type="protein sequence ID" value="MFK4753787.1"/>
    <property type="molecule type" value="Genomic_DNA"/>
</dbReference>
<dbReference type="Gene3D" id="1.20.1330.10">
    <property type="entry name" value="f41 fragment of flagellin, N-terminal domain"/>
    <property type="match status" value="2"/>
</dbReference>
<dbReference type="Gene3D" id="6.10.280.190">
    <property type="match status" value="1"/>
</dbReference>
<keyword evidence="7" id="KW-0969">Cilium</keyword>
<dbReference type="PANTHER" id="PTHR42792:SF2">
    <property type="entry name" value="FLAGELLIN"/>
    <property type="match status" value="1"/>
</dbReference>
<dbReference type="Pfam" id="PF00669">
    <property type="entry name" value="Flagellin_N"/>
    <property type="match status" value="1"/>
</dbReference>